<evidence type="ECO:0000313" key="1">
    <source>
        <dbReference type="EMBL" id="GGW44400.1"/>
    </source>
</evidence>
<dbReference type="RefSeq" id="WP_189635257.1">
    <property type="nucleotide sequence ID" value="NZ_BMYQ01000017.1"/>
</dbReference>
<gene>
    <name evidence="1" type="ORF">GCM10011452_35810</name>
</gene>
<evidence type="ECO:0000313" key="2">
    <source>
        <dbReference type="Proteomes" id="UP000628984"/>
    </source>
</evidence>
<keyword evidence="1" id="KW-0547">Nucleotide-binding</keyword>
<accession>A0A918J2Q5</accession>
<dbReference type="EMBL" id="BMYQ01000017">
    <property type="protein sequence ID" value="GGW44400.1"/>
    <property type="molecule type" value="Genomic_DNA"/>
</dbReference>
<dbReference type="Proteomes" id="UP000628984">
    <property type="component" value="Unassembled WGS sequence"/>
</dbReference>
<sequence length="172" mass="18022">MTLAHVSIAGRGETNRFLAVVAESLQASGLRLAGTVQTNIARADRRKCDMDLRVLPDGPVIRISEDRGALARGCMLDHGALADTVAEVARRLDGADLLIVNKFGKAEAEGQGLIPVISEALGRGIRVLVGVNGLNLPQYLAFADGLSLTLPADPRAVSNWCLAGTGPLSDLT</sequence>
<name>A0A918J2Q5_9RHOB</name>
<reference evidence="1" key="1">
    <citation type="journal article" date="2014" name="Int. J. Syst. Evol. Microbiol.">
        <title>Complete genome sequence of Corynebacterium casei LMG S-19264T (=DSM 44701T), isolated from a smear-ripened cheese.</title>
        <authorList>
            <consortium name="US DOE Joint Genome Institute (JGI-PGF)"/>
            <person name="Walter F."/>
            <person name="Albersmeier A."/>
            <person name="Kalinowski J."/>
            <person name="Ruckert C."/>
        </authorList>
    </citation>
    <scope>NUCLEOTIDE SEQUENCE</scope>
    <source>
        <strain evidence="1">KCTC 23714</strain>
    </source>
</reference>
<dbReference type="Pfam" id="PF10649">
    <property type="entry name" value="DUF2478"/>
    <property type="match status" value="1"/>
</dbReference>
<comment type="caution">
    <text evidence="1">The sequence shown here is derived from an EMBL/GenBank/DDBJ whole genome shotgun (WGS) entry which is preliminary data.</text>
</comment>
<keyword evidence="2" id="KW-1185">Reference proteome</keyword>
<reference evidence="1" key="2">
    <citation type="submission" date="2020-09" db="EMBL/GenBank/DDBJ databases">
        <authorList>
            <person name="Sun Q."/>
            <person name="Kim S."/>
        </authorList>
    </citation>
    <scope>NUCLEOTIDE SEQUENCE</scope>
    <source>
        <strain evidence="1">KCTC 23714</strain>
    </source>
</reference>
<organism evidence="1 2">
    <name type="scientific">Gemmobacter lanyuensis</name>
    <dbReference type="NCBI Taxonomy" id="1054497"/>
    <lineage>
        <taxon>Bacteria</taxon>
        <taxon>Pseudomonadati</taxon>
        <taxon>Pseudomonadota</taxon>
        <taxon>Alphaproteobacteria</taxon>
        <taxon>Rhodobacterales</taxon>
        <taxon>Paracoccaceae</taxon>
        <taxon>Gemmobacter</taxon>
    </lineage>
</organism>
<dbReference type="GO" id="GO:0005524">
    <property type="term" value="F:ATP binding"/>
    <property type="evidence" value="ECO:0007669"/>
    <property type="project" value="UniProtKB-KW"/>
</dbReference>
<dbReference type="AlphaFoldDB" id="A0A918J2Q5"/>
<protein>
    <submittedName>
        <fullName evidence="1">Molybdenum ABC transporter ATP-binding protein</fullName>
    </submittedName>
</protein>
<keyword evidence="1" id="KW-0067">ATP-binding</keyword>
<dbReference type="InterPro" id="IPR018912">
    <property type="entry name" value="DUF2478"/>
</dbReference>
<proteinExistence type="predicted"/>